<name>A0A5C4TKQ1_FRUSA</name>
<dbReference type="AlphaFoldDB" id="A0A5C4TKQ1"/>
<dbReference type="Gene3D" id="1.10.600.10">
    <property type="entry name" value="Farnesyl Diphosphate Synthase"/>
    <property type="match status" value="1"/>
</dbReference>
<evidence type="ECO:0000256" key="2">
    <source>
        <dbReference type="ARBA" id="ARBA00006706"/>
    </source>
</evidence>
<dbReference type="GO" id="GO:0046872">
    <property type="term" value="F:metal ion binding"/>
    <property type="evidence" value="ECO:0007669"/>
    <property type="project" value="UniProtKB-KW"/>
</dbReference>
<dbReference type="PANTHER" id="PTHR12001">
    <property type="entry name" value="GERANYLGERANYL PYROPHOSPHATE SYNTHASE"/>
    <property type="match status" value="1"/>
</dbReference>
<keyword evidence="4" id="KW-0479">Metal-binding</keyword>
<comment type="similarity">
    <text evidence="2 6">Belongs to the FPP/GGPP synthase family.</text>
</comment>
<keyword evidence="5" id="KW-0460">Magnesium</keyword>
<evidence type="ECO:0000256" key="1">
    <source>
        <dbReference type="ARBA" id="ARBA00001946"/>
    </source>
</evidence>
<dbReference type="Proteomes" id="UP000313312">
    <property type="component" value="Unassembled WGS sequence"/>
</dbReference>
<keyword evidence="3 6" id="KW-0808">Transferase</keyword>
<evidence type="ECO:0000256" key="5">
    <source>
        <dbReference type="ARBA" id="ARBA00022842"/>
    </source>
</evidence>
<accession>A0A5C4TKQ1</accession>
<evidence type="ECO:0000313" key="7">
    <source>
        <dbReference type="EMBL" id="TNK91071.1"/>
    </source>
</evidence>
<evidence type="ECO:0000256" key="4">
    <source>
        <dbReference type="ARBA" id="ARBA00022723"/>
    </source>
</evidence>
<gene>
    <name evidence="7" type="ORF">DID87_01630</name>
</gene>
<dbReference type="Pfam" id="PF00348">
    <property type="entry name" value="polyprenyl_synt"/>
    <property type="match status" value="1"/>
</dbReference>
<dbReference type="GO" id="GO:0004659">
    <property type="term" value="F:prenyltransferase activity"/>
    <property type="evidence" value="ECO:0007669"/>
    <property type="project" value="InterPro"/>
</dbReference>
<dbReference type="SFLD" id="SFLDS00005">
    <property type="entry name" value="Isoprenoid_Synthase_Type_I"/>
    <property type="match status" value="1"/>
</dbReference>
<reference evidence="7 8" key="1">
    <citation type="submission" date="2018-05" db="EMBL/GenBank/DDBJ databases">
        <title>Lactobacillus sanfranciscensis Ah4 draft denome sequence.</title>
        <authorList>
            <person name="Zhang G."/>
        </authorList>
    </citation>
    <scope>NUCLEOTIDE SEQUENCE [LARGE SCALE GENOMIC DNA]</scope>
    <source>
        <strain evidence="7 8">Ah4</strain>
    </source>
</reference>
<dbReference type="InterPro" id="IPR008949">
    <property type="entry name" value="Isoprenoid_synthase_dom_sf"/>
</dbReference>
<organism evidence="7 8">
    <name type="scientific">Fructilactobacillus sanfranciscensis</name>
    <name type="common">Lactobacillus sanfranciscensis</name>
    <dbReference type="NCBI Taxonomy" id="1625"/>
    <lineage>
        <taxon>Bacteria</taxon>
        <taxon>Bacillati</taxon>
        <taxon>Bacillota</taxon>
        <taxon>Bacilli</taxon>
        <taxon>Lactobacillales</taxon>
        <taxon>Lactobacillaceae</taxon>
        <taxon>Fructilactobacillus</taxon>
    </lineage>
</organism>
<proteinExistence type="inferred from homology"/>
<dbReference type="GO" id="GO:0008299">
    <property type="term" value="P:isoprenoid biosynthetic process"/>
    <property type="evidence" value="ECO:0007669"/>
    <property type="project" value="InterPro"/>
</dbReference>
<dbReference type="CDD" id="cd00685">
    <property type="entry name" value="Trans_IPPS_HT"/>
    <property type="match status" value="1"/>
</dbReference>
<dbReference type="PROSITE" id="PS00444">
    <property type="entry name" value="POLYPRENYL_SYNTHASE_2"/>
    <property type="match status" value="1"/>
</dbReference>
<evidence type="ECO:0000256" key="3">
    <source>
        <dbReference type="ARBA" id="ARBA00022679"/>
    </source>
</evidence>
<dbReference type="InterPro" id="IPR000092">
    <property type="entry name" value="Polyprenyl_synt"/>
</dbReference>
<evidence type="ECO:0000256" key="6">
    <source>
        <dbReference type="RuleBase" id="RU004466"/>
    </source>
</evidence>
<sequence>MDYSLWEQFPNLENKLKKTQKIMINQINIDNSKFKKGIDDLINGNGKMIRAALLLLFSEYGPNNNDLIFEKAAASIEIIHLASLVHDDVIDESDLRRAAKTLNKKFGQHEAIYLGDYLFTRYFKLLIEYAPDKNNLNFNIELIQSILDGELHQSLSKDNLKRSETDYFKAINGKTSALFINSAAEGAILGGAYETTVKLAEQIGSKLGDAFQIRDDLLDFNPTYKTGKPKLEDVTEGIYTLPIIYALRTSYKEELLKILKKDQLDSADLQKIQIIIETSGGLKQAQQKLEKTLKECKHLIDKLPDGISKNTLNMIIEKLFK</sequence>
<dbReference type="SUPFAM" id="SSF48576">
    <property type="entry name" value="Terpenoid synthases"/>
    <property type="match status" value="1"/>
</dbReference>
<comment type="cofactor">
    <cofactor evidence="1">
        <name>Mg(2+)</name>
        <dbReference type="ChEBI" id="CHEBI:18420"/>
    </cofactor>
</comment>
<evidence type="ECO:0000313" key="8">
    <source>
        <dbReference type="Proteomes" id="UP000313312"/>
    </source>
</evidence>
<protein>
    <submittedName>
        <fullName evidence="7">Trans-hexaprenyltranstransferase</fullName>
    </submittedName>
</protein>
<dbReference type="RefSeq" id="WP_139562889.1">
    <property type="nucleotide sequence ID" value="NZ_CP168671.1"/>
</dbReference>
<comment type="caution">
    <text evidence="7">The sequence shown here is derived from an EMBL/GenBank/DDBJ whole genome shotgun (WGS) entry which is preliminary data.</text>
</comment>
<dbReference type="EMBL" id="QFCR01000002">
    <property type="protein sequence ID" value="TNK91071.1"/>
    <property type="molecule type" value="Genomic_DNA"/>
</dbReference>
<dbReference type="InterPro" id="IPR033749">
    <property type="entry name" value="Polyprenyl_synt_CS"/>
</dbReference>
<dbReference type="PANTHER" id="PTHR12001:SF69">
    <property type="entry name" value="ALL TRANS-POLYPRENYL-DIPHOSPHATE SYNTHASE PDSS1"/>
    <property type="match status" value="1"/>
</dbReference>